<dbReference type="AlphaFoldDB" id="A0A176S2B9"/>
<proteinExistence type="predicted"/>
<organism evidence="1 2">
    <name type="scientific">Candidatus Thiomargarita nelsonii</name>
    <dbReference type="NCBI Taxonomy" id="1003181"/>
    <lineage>
        <taxon>Bacteria</taxon>
        <taxon>Pseudomonadati</taxon>
        <taxon>Pseudomonadota</taxon>
        <taxon>Gammaproteobacteria</taxon>
        <taxon>Thiotrichales</taxon>
        <taxon>Thiotrichaceae</taxon>
        <taxon>Thiomargarita</taxon>
    </lineage>
</organism>
<accession>A0A176S2B9</accession>
<comment type="caution">
    <text evidence="1">The sequence shown here is derived from an EMBL/GenBank/DDBJ whole genome shotgun (WGS) entry which is preliminary data.</text>
</comment>
<keyword evidence="2" id="KW-1185">Reference proteome</keyword>
<dbReference type="EMBL" id="LUTY01001175">
    <property type="protein sequence ID" value="OAD22094.1"/>
    <property type="molecule type" value="Genomic_DNA"/>
</dbReference>
<dbReference type="Proteomes" id="UP000076962">
    <property type="component" value="Unassembled WGS sequence"/>
</dbReference>
<evidence type="ECO:0000313" key="1">
    <source>
        <dbReference type="EMBL" id="OAD22094.1"/>
    </source>
</evidence>
<reference evidence="1 2" key="1">
    <citation type="submission" date="2016-05" db="EMBL/GenBank/DDBJ databases">
        <title>Single-cell genome of chain-forming Candidatus Thiomargarita nelsonii and comparison to other large sulfur-oxidizing bacteria.</title>
        <authorList>
            <person name="Winkel M."/>
            <person name="Salman V."/>
            <person name="Woyke T."/>
            <person name="Schulz-Vogt H."/>
            <person name="Richter M."/>
            <person name="Flood B."/>
            <person name="Bailey J."/>
            <person name="Amann R."/>
            <person name="Mussmann M."/>
        </authorList>
    </citation>
    <scope>NUCLEOTIDE SEQUENCE [LARGE SCALE GENOMIC DNA]</scope>
    <source>
        <strain evidence="1 2">THI036</strain>
    </source>
</reference>
<protein>
    <submittedName>
        <fullName evidence="1">Uncharacterized protein</fullName>
    </submittedName>
</protein>
<gene>
    <name evidence="1" type="ORF">THIOM_002119</name>
</gene>
<sequence length="51" mass="5724">MHRVSLAEGGWWVSLSLYPPYITQATLADQLLGYVVPTLVRGNDKIFYLLG</sequence>
<evidence type="ECO:0000313" key="2">
    <source>
        <dbReference type="Proteomes" id="UP000076962"/>
    </source>
</evidence>
<name>A0A176S2B9_9GAMM</name>